<gene>
    <name evidence="4" type="ORF">OO017_08355</name>
</gene>
<dbReference type="RefSeq" id="WP_266052020.1">
    <property type="nucleotide sequence ID" value="NZ_JAPFQO010000005.1"/>
</dbReference>
<keyword evidence="4" id="KW-0808">Transferase</keyword>
<dbReference type="Proteomes" id="UP001207228">
    <property type="component" value="Unassembled WGS sequence"/>
</dbReference>
<evidence type="ECO:0000313" key="5">
    <source>
        <dbReference type="Proteomes" id="UP001207228"/>
    </source>
</evidence>
<proteinExistence type="inferred from homology"/>
<comment type="caution">
    <text evidence="4">The sequence shown here is derived from an EMBL/GenBank/DDBJ whole genome shotgun (WGS) entry which is preliminary data.</text>
</comment>
<dbReference type="Pfam" id="PF02397">
    <property type="entry name" value="Bac_transf"/>
    <property type="match status" value="1"/>
</dbReference>
<feature type="domain" description="Bacterial sugar transferase" evidence="3">
    <location>
        <begin position="10"/>
        <end position="185"/>
    </location>
</feature>
<keyword evidence="5" id="KW-1185">Reference proteome</keyword>
<dbReference type="PANTHER" id="PTHR30576:SF8">
    <property type="entry name" value="UNDECAPRENYL-PHOSPHATE GALACTOSE PHOSPHOTRANSFERASE"/>
    <property type="match status" value="1"/>
</dbReference>
<keyword evidence="2" id="KW-0812">Transmembrane</keyword>
<dbReference type="PANTHER" id="PTHR30576">
    <property type="entry name" value="COLANIC BIOSYNTHESIS UDP-GLUCOSE LIPID CARRIER TRANSFERASE"/>
    <property type="match status" value="1"/>
</dbReference>
<feature type="transmembrane region" description="Helical" evidence="2">
    <location>
        <begin position="12"/>
        <end position="39"/>
    </location>
</feature>
<protein>
    <submittedName>
        <fullName evidence="4">Sugar transferase</fullName>
    </submittedName>
</protein>
<evidence type="ECO:0000259" key="3">
    <source>
        <dbReference type="Pfam" id="PF02397"/>
    </source>
</evidence>
<dbReference type="EMBL" id="JAPFQO010000005">
    <property type="protein sequence ID" value="MCX2739952.1"/>
    <property type="molecule type" value="Genomic_DNA"/>
</dbReference>
<name>A0ABT3RDM4_9BACT</name>
<organism evidence="4 5">
    <name type="scientific">Pontibacter anaerobius</name>
    <dbReference type="NCBI Taxonomy" id="2993940"/>
    <lineage>
        <taxon>Bacteria</taxon>
        <taxon>Pseudomonadati</taxon>
        <taxon>Bacteroidota</taxon>
        <taxon>Cytophagia</taxon>
        <taxon>Cytophagales</taxon>
        <taxon>Hymenobacteraceae</taxon>
        <taxon>Pontibacter</taxon>
    </lineage>
</organism>
<sequence length="205" mass="23801">MNWLYRNFLKRIIDFVLSLTAFIVLLPVFLVVTVLLYFANKGKPFFLQPRPGKNGRIFRVIKYKTMNDQKDAQGNLLPDEVRLTAVGKFVRKTSLDEIPQLLNVIKGDMSLIGPRPLLVEYLPLYNETQRRRHEVRPGITGWAQVNGRNAISWSEKFRYDVWYVDNMSLWLDLKIIFRTIFKIFKSEGISAEGVATMPKFQGNDG</sequence>
<reference evidence="4 5" key="1">
    <citation type="submission" date="2022-11" db="EMBL/GenBank/DDBJ databases">
        <title>The characterization of three novel Bacteroidetes species and genomic analysis of their roles in tidal elemental geochemical cycles.</title>
        <authorList>
            <person name="Ma K.-J."/>
        </authorList>
    </citation>
    <scope>NUCLEOTIDE SEQUENCE [LARGE SCALE GENOMIC DNA]</scope>
    <source>
        <strain evidence="4 5">M82</strain>
    </source>
</reference>
<evidence type="ECO:0000256" key="1">
    <source>
        <dbReference type="ARBA" id="ARBA00006464"/>
    </source>
</evidence>
<dbReference type="InterPro" id="IPR003362">
    <property type="entry name" value="Bact_transf"/>
</dbReference>
<keyword evidence="2" id="KW-1133">Transmembrane helix</keyword>
<keyword evidence="4" id="KW-0418">Kinase</keyword>
<comment type="similarity">
    <text evidence="1">Belongs to the bacterial sugar transferase family.</text>
</comment>
<dbReference type="GO" id="GO:0016301">
    <property type="term" value="F:kinase activity"/>
    <property type="evidence" value="ECO:0007669"/>
    <property type="project" value="UniProtKB-KW"/>
</dbReference>
<accession>A0ABT3RDM4</accession>
<evidence type="ECO:0000313" key="4">
    <source>
        <dbReference type="EMBL" id="MCX2739952.1"/>
    </source>
</evidence>
<keyword evidence="2" id="KW-0472">Membrane</keyword>
<evidence type="ECO:0000256" key="2">
    <source>
        <dbReference type="SAM" id="Phobius"/>
    </source>
</evidence>